<organism evidence="1 2">
    <name type="scientific">Mauremys mutica</name>
    <name type="common">yellowpond turtle</name>
    <dbReference type="NCBI Taxonomy" id="74926"/>
    <lineage>
        <taxon>Eukaryota</taxon>
        <taxon>Metazoa</taxon>
        <taxon>Chordata</taxon>
        <taxon>Craniata</taxon>
        <taxon>Vertebrata</taxon>
        <taxon>Euteleostomi</taxon>
        <taxon>Archelosauria</taxon>
        <taxon>Testudinata</taxon>
        <taxon>Testudines</taxon>
        <taxon>Cryptodira</taxon>
        <taxon>Durocryptodira</taxon>
        <taxon>Testudinoidea</taxon>
        <taxon>Geoemydidae</taxon>
        <taxon>Geoemydinae</taxon>
        <taxon>Mauremys</taxon>
    </lineage>
</organism>
<sequence>MEGEDSVPNSYSNYFPLPASISAVLPRLSLLFLQELISSWHPYRVPVGVAASLKIGTAEYHQHIVGSNACGVSPSPTSLMSMNNANAELRSESPSADTSQEFISGGDFFFLHKGRHFLGLKNCDQG</sequence>
<accession>A0A9D4B1I0</accession>
<dbReference type="AlphaFoldDB" id="A0A9D4B1I0"/>
<proteinExistence type="predicted"/>
<dbReference type="EMBL" id="JAHDVG010000474">
    <property type="protein sequence ID" value="KAH1176851.1"/>
    <property type="molecule type" value="Genomic_DNA"/>
</dbReference>
<evidence type="ECO:0000313" key="2">
    <source>
        <dbReference type="Proteomes" id="UP000827986"/>
    </source>
</evidence>
<comment type="caution">
    <text evidence="1">The sequence shown here is derived from an EMBL/GenBank/DDBJ whole genome shotgun (WGS) entry which is preliminary data.</text>
</comment>
<dbReference type="Proteomes" id="UP000827986">
    <property type="component" value="Unassembled WGS sequence"/>
</dbReference>
<reference evidence="1" key="1">
    <citation type="submission" date="2021-09" db="EMBL/GenBank/DDBJ databases">
        <title>The genome of Mauremys mutica provides insights into the evolution of semi-aquatic lifestyle.</title>
        <authorList>
            <person name="Gong S."/>
            <person name="Gao Y."/>
        </authorList>
    </citation>
    <scope>NUCLEOTIDE SEQUENCE</scope>
    <source>
        <strain evidence="1">MM-2020</strain>
        <tissue evidence="1">Muscle</tissue>
    </source>
</reference>
<protein>
    <submittedName>
        <fullName evidence="1">Uncharacterized protein</fullName>
    </submittedName>
</protein>
<evidence type="ECO:0000313" key="1">
    <source>
        <dbReference type="EMBL" id="KAH1176851.1"/>
    </source>
</evidence>
<gene>
    <name evidence="1" type="ORF">KIL84_010553</name>
</gene>
<name>A0A9D4B1I0_9SAUR</name>
<keyword evidence="2" id="KW-1185">Reference proteome</keyword>